<gene>
    <name evidence="1" type="ORF">K1I41_02820</name>
</gene>
<proteinExistence type="predicted"/>
<protein>
    <submittedName>
        <fullName evidence="1">DUF1572 family protein</fullName>
    </submittedName>
</protein>
<dbReference type="RefSeq" id="WP_220641169.1">
    <property type="nucleotide sequence ID" value="NZ_CP080429.1"/>
</dbReference>
<dbReference type="SUPFAM" id="SSF109854">
    <property type="entry name" value="DinB/YfiT-like putative metalloenzymes"/>
    <property type="match status" value="1"/>
</dbReference>
<dbReference type="InterPro" id="IPR034660">
    <property type="entry name" value="DinB/YfiT-like"/>
</dbReference>
<dbReference type="Proteomes" id="UP000825381">
    <property type="component" value="Chromosome"/>
</dbReference>
<sequence length="158" mass="18406">MEDKYALAKRFREVILNGTWIANTNYNDQLTNLDWKIATTQHQSLNTIAALAQHIHYYINGITNVFKGGNLDIRDKYSFDFPPITSATQWQAFLTKFWNDAEAFAQHIEQMPEAQLHGKFVAEKYGTYYRNIDAMIEHSYYHLGQIVLIKKLLLTTNN</sequence>
<dbReference type="Gene3D" id="1.20.120.450">
    <property type="entry name" value="dinb family like domain"/>
    <property type="match status" value="1"/>
</dbReference>
<dbReference type="EMBL" id="CP080429">
    <property type="protein sequence ID" value="QYJ68830.1"/>
    <property type="molecule type" value="Genomic_DNA"/>
</dbReference>
<organism evidence="1 2">
    <name type="scientific">Flavobacterium litorale</name>
    <dbReference type="NCBI Taxonomy" id="2856519"/>
    <lineage>
        <taxon>Bacteria</taxon>
        <taxon>Pseudomonadati</taxon>
        <taxon>Bacteroidota</taxon>
        <taxon>Flavobacteriia</taxon>
        <taxon>Flavobacteriales</taxon>
        <taxon>Flavobacteriaceae</taxon>
        <taxon>Flavobacterium</taxon>
    </lineage>
</organism>
<reference evidence="1 2" key="1">
    <citation type="submission" date="2021-07" db="EMBL/GenBank/DDBJ databases">
        <title>Flavobacterium WSW3-B6 sp.nov, isolated from seaweed.</title>
        <authorList>
            <person name="Muhammad N."/>
            <person name="Ho H."/>
            <person name="Lee Y.-J."/>
            <person name="Nguyen T."/>
            <person name="Ho J."/>
            <person name="Kim S.-G."/>
        </authorList>
    </citation>
    <scope>NUCLEOTIDE SEQUENCE [LARGE SCALE GENOMIC DNA]</scope>
    <source>
        <strain evidence="1 2">WSW3-B6</strain>
    </source>
</reference>
<accession>A0ABX8VDB2</accession>
<keyword evidence="2" id="KW-1185">Reference proteome</keyword>
<evidence type="ECO:0000313" key="1">
    <source>
        <dbReference type="EMBL" id="QYJ68830.1"/>
    </source>
</evidence>
<name>A0ABX8VDB2_9FLAO</name>
<evidence type="ECO:0000313" key="2">
    <source>
        <dbReference type="Proteomes" id="UP000825381"/>
    </source>
</evidence>